<evidence type="ECO:0000256" key="4">
    <source>
        <dbReference type="ARBA" id="ARBA00022723"/>
    </source>
</evidence>
<protein>
    <recommendedName>
        <fullName evidence="2">RBR-type E3 ubiquitin transferase</fullName>
        <ecNumber evidence="2">2.3.2.31</ecNumber>
    </recommendedName>
</protein>
<reference evidence="11" key="1">
    <citation type="submission" date="2015-01" db="EMBL/GenBank/DDBJ databases">
        <authorList>
            <person name="Durling Mikael"/>
        </authorList>
    </citation>
    <scope>NUCLEOTIDE SEQUENCE</scope>
</reference>
<dbReference type="Gene3D" id="1.20.120.1750">
    <property type="match status" value="1"/>
</dbReference>
<comment type="catalytic activity">
    <reaction evidence="1">
        <text>[E2 ubiquitin-conjugating enzyme]-S-ubiquitinyl-L-cysteine + [acceptor protein]-L-lysine = [E2 ubiquitin-conjugating enzyme]-L-cysteine + [acceptor protein]-N(6)-ubiquitinyl-L-lysine.</text>
        <dbReference type="EC" id="2.3.2.31"/>
    </reaction>
</comment>
<name>A0A0B7K2D9_BIOOC</name>
<feature type="region of interest" description="Disordered" evidence="9">
    <location>
        <begin position="123"/>
        <end position="153"/>
    </location>
</feature>
<keyword evidence="7" id="KW-0833">Ubl conjugation pathway</keyword>
<sequence>MRCLRTRRIFCHLQSPLFPAHDCSYLIPLTANVMDRFGMDRESLILAIQLQCQDLTLLEQSRKGKQRLGETTDSDLALEACRHELESMAMLVSDRALSLSMARAVNSDARAIAKARASEEQAARDREFAVRLSRDPHTEPTPAEAKNEEEEWPADGVDDAWIEAFKSMDLFMPIAAEDDVDEEHVGHAGPSRWISSRGQTSAGECIACGDRFSSLALSHSPCSHEYCRQCLISLVHSSLQDESLFPPRCCGQHIPIKPGPWFSPKLIGEFQAKKIEFDTPNRTYCNEPSCSTFVPPMFIIGEAAWCPKCSRKTCIHCKGRYHTGICPSDGASQQVLQLAEASGWQRCYACQRIIELDHGCNHITCLCKAEFCYVCGERWKTCTCPQWQEERLIRRANAIVDRANGAGRIDERVRQIRVERERRNLVENHECTHELWKSRSGPHRCEECHDVLREFIYECRQCHIMACRRCRFNRL</sequence>
<dbReference type="CDD" id="cd22584">
    <property type="entry name" value="Rcat_RBR_unk"/>
    <property type="match status" value="1"/>
</dbReference>
<dbReference type="InterPro" id="IPR017907">
    <property type="entry name" value="Znf_RING_CS"/>
</dbReference>
<dbReference type="PROSITE" id="PS00518">
    <property type="entry name" value="ZF_RING_1"/>
    <property type="match status" value="1"/>
</dbReference>
<keyword evidence="6" id="KW-0863">Zinc-finger</keyword>
<dbReference type="PROSITE" id="PS51873">
    <property type="entry name" value="TRIAD"/>
    <property type="match status" value="1"/>
</dbReference>
<dbReference type="InterPro" id="IPR044066">
    <property type="entry name" value="TRIAD_supradom"/>
</dbReference>
<evidence type="ECO:0000256" key="9">
    <source>
        <dbReference type="SAM" id="MobiDB-lite"/>
    </source>
</evidence>
<dbReference type="SUPFAM" id="SSF57850">
    <property type="entry name" value="RING/U-box"/>
    <property type="match status" value="2"/>
</dbReference>
<keyword evidence="8" id="KW-0862">Zinc</keyword>
<keyword evidence="4" id="KW-0479">Metal-binding</keyword>
<evidence type="ECO:0000256" key="6">
    <source>
        <dbReference type="ARBA" id="ARBA00022771"/>
    </source>
</evidence>
<dbReference type="EMBL" id="CDPU01000022">
    <property type="protein sequence ID" value="CEO51344.1"/>
    <property type="molecule type" value="Genomic_DNA"/>
</dbReference>
<evidence type="ECO:0000256" key="7">
    <source>
        <dbReference type="ARBA" id="ARBA00022786"/>
    </source>
</evidence>
<dbReference type="AlphaFoldDB" id="A0A0B7K2D9"/>
<evidence type="ECO:0000256" key="5">
    <source>
        <dbReference type="ARBA" id="ARBA00022737"/>
    </source>
</evidence>
<evidence type="ECO:0000256" key="1">
    <source>
        <dbReference type="ARBA" id="ARBA00001798"/>
    </source>
</evidence>
<dbReference type="GO" id="GO:0016567">
    <property type="term" value="P:protein ubiquitination"/>
    <property type="evidence" value="ECO:0007669"/>
    <property type="project" value="InterPro"/>
</dbReference>
<keyword evidence="5" id="KW-0677">Repeat</keyword>
<feature type="domain" description="RING-type" evidence="10">
    <location>
        <begin position="201"/>
        <end position="388"/>
    </location>
</feature>
<evidence type="ECO:0000313" key="11">
    <source>
        <dbReference type="EMBL" id="CEO51344.1"/>
    </source>
</evidence>
<organism evidence="11">
    <name type="scientific">Bionectria ochroleuca</name>
    <name type="common">Gliocladium roseum</name>
    <dbReference type="NCBI Taxonomy" id="29856"/>
    <lineage>
        <taxon>Eukaryota</taxon>
        <taxon>Fungi</taxon>
        <taxon>Dikarya</taxon>
        <taxon>Ascomycota</taxon>
        <taxon>Pezizomycotina</taxon>
        <taxon>Sordariomycetes</taxon>
        <taxon>Hypocreomycetidae</taxon>
        <taxon>Hypocreales</taxon>
        <taxon>Bionectriaceae</taxon>
        <taxon>Clonostachys</taxon>
    </lineage>
</organism>
<gene>
    <name evidence="11" type="ORF">BN869_000007402_1</name>
</gene>
<dbReference type="GO" id="GO:0008270">
    <property type="term" value="F:zinc ion binding"/>
    <property type="evidence" value="ECO:0007669"/>
    <property type="project" value="UniProtKB-KW"/>
</dbReference>
<dbReference type="EC" id="2.3.2.31" evidence="2"/>
<keyword evidence="3" id="KW-0808">Transferase</keyword>
<dbReference type="PANTHER" id="PTHR11685">
    <property type="entry name" value="RBR FAMILY RING FINGER AND IBR DOMAIN-CONTAINING"/>
    <property type="match status" value="1"/>
</dbReference>
<evidence type="ECO:0000256" key="3">
    <source>
        <dbReference type="ARBA" id="ARBA00022679"/>
    </source>
</evidence>
<proteinExistence type="predicted"/>
<evidence type="ECO:0000259" key="10">
    <source>
        <dbReference type="PROSITE" id="PS51873"/>
    </source>
</evidence>
<dbReference type="GO" id="GO:0061630">
    <property type="term" value="F:ubiquitin protein ligase activity"/>
    <property type="evidence" value="ECO:0007669"/>
    <property type="project" value="UniProtKB-EC"/>
</dbReference>
<evidence type="ECO:0000256" key="8">
    <source>
        <dbReference type="ARBA" id="ARBA00022833"/>
    </source>
</evidence>
<dbReference type="InterPro" id="IPR031127">
    <property type="entry name" value="E3_UB_ligase_RBR"/>
</dbReference>
<accession>A0A0B7K2D9</accession>
<dbReference type="Pfam" id="PF01485">
    <property type="entry name" value="IBR"/>
    <property type="match status" value="2"/>
</dbReference>
<evidence type="ECO:0000256" key="2">
    <source>
        <dbReference type="ARBA" id="ARBA00012251"/>
    </source>
</evidence>
<feature type="compositionally biased region" description="Basic and acidic residues" evidence="9">
    <location>
        <begin position="123"/>
        <end position="138"/>
    </location>
</feature>
<dbReference type="InterPro" id="IPR002867">
    <property type="entry name" value="IBR_dom"/>
</dbReference>